<keyword evidence="3" id="KW-1185">Reference proteome</keyword>
<name>A0AAV3ZEX7_9GAST</name>
<dbReference type="PROSITE" id="PS50853">
    <property type="entry name" value="FN3"/>
    <property type="match status" value="2"/>
</dbReference>
<accession>A0AAV3ZEX7</accession>
<evidence type="ECO:0000313" key="2">
    <source>
        <dbReference type="EMBL" id="GFN93317.1"/>
    </source>
</evidence>
<sequence>MEVWWSPVPDTRLAARGKILGYQINYWHESEVATDYKLFIRHEGQVDTGIVIGLVSDNFYWFTVQVYNSAGLGSVSEFFYQESLHAPAQTYPQEVRVYSAGRYEVIVWWRGVTVEQPESTIDGYVIYYWPAYEHYRTATEHISEGRLVYTARIKVEPGVVYALRVAAFSVGGFGRKSQTTGQKRDRRLPADADSGGIFVIIIPAKAISDGTDPDLCFICFV</sequence>
<dbReference type="InterPro" id="IPR003961">
    <property type="entry name" value="FN3_dom"/>
</dbReference>
<dbReference type="InterPro" id="IPR036116">
    <property type="entry name" value="FN3_sf"/>
</dbReference>
<comment type="caution">
    <text evidence="2">The sequence shown here is derived from an EMBL/GenBank/DDBJ whole genome shotgun (WGS) entry which is preliminary data.</text>
</comment>
<dbReference type="SUPFAM" id="SSF49265">
    <property type="entry name" value="Fibronectin type III"/>
    <property type="match status" value="1"/>
</dbReference>
<dbReference type="CDD" id="cd00063">
    <property type="entry name" value="FN3"/>
    <property type="match status" value="2"/>
</dbReference>
<organism evidence="2 3">
    <name type="scientific">Plakobranchus ocellatus</name>
    <dbReference type="NCBI Taxonomy" id="259542"/>
    <lineage>
        <taxon>Eukaryota</taxon>
        <taxon>Metazoa</taxon>
        <taxon>Spiralia</taxon>
        <taxon>Lophotrochozoa</taxon>
        <taxon>Mollusca</taxon>
        <taxon>Gastropoda</taxon>
        <taxon>Heterobranchia</taxon>
        <taxon>Euthyneura</taxon>
        <taxon>Panpulmonata</taxon>
        <taxon>Sacoglossa</taxon>
        <taxon>Placobranchoidea</taxon>
        <taxon>Plakobranchidae</taxon>
        <taxon>Plakobranchus</taxon>
    </lineage>
</organism>
<dbReference type="Proteomes" id="UP000735302">
    <property type="component" value="Unassembled WGS sequence"/>
</dbReference>
<evidence type="ECO:0000259" key="1">
    <source>
        <dbReference type="PROSITE" id="PS50853"/>
    </source>
</evidence>
<dbReference type="EMBL" id="BLXT01002329">
    <property type="protein sequence ID" value="GFN93317.1"/>
    <property type="molecule type" value="Genomic_DNA"/>
</dbReference>
<protein>
    <submittedName>
        <fullName evidence="2">Contactin</fullName>
    </submittedName>
</protein>
<reference evidence="2 3" key="1">
    <citation type="journal article" date="2021" name="Elife">
        <title>Chloroplast acquisition without the gene transfer in kleptoplastic sea slugs, Plakobranchus ocellatus.</title>
        <authorList>
            <person name="Maeda T."/>
            <person name="Takahashi S."/>
            <person name="Yoshida T."/>
            <person name="Shimamura S."/>
            <person name="Takaki Y."/>
            <person name="Nagai Y."/>
            <person name="Toyoda A."/>
            <person name="Suzuki Y."/>
            <person name="Arimoto A."/>
            <person name="Ishii H."/>
            <person name="Satoh N."/>
            <person name="Nishiyama T."/>
            <person name="Hasebe M."/>
            <person name="Maruyama T."/>
            <person name="Minagawa J."/>
            <person name="Obokata J."/>
            <person name="Shigenobu S."/>
        </authorList>
    </citation>
    <scope>NUCLEOTIDE SEQUENCE [LARGE SCALE GENOMIC DNA]</scope>
</reference>
<dbReference type="InterPro" id="IPR013783">
    <property type="entry name" value="Ig-like_fold"/>
</dbReference>
<proteinExistence type="predicted"/>
<feature type="domain" description="Fibronectin type-III" evidence="1">
    <location>
        <begin position="91"/>
        <end position="191"/>
    </location>
</feature>
<dbReference type="Pfam" id="PF00041">
    <property type="entry name" value="fn3"/>
    <property type="match status" value="1"/>
</dbReference>
<dbReference type="AlphaFoldDB" id="A0AAV3ZEX7"/>
<gene>
    <name evidence="2" type="ORF">PoB_001982300</name>
</gene>
<feature type="domain" description="Fibronectin type-III" evidence="1">
    <location>
        <begin position="1"/>
        <end position="86"/>
    </location>
</feature>
<evidence type="ECO:0000313" key="3">
    <source>
        <dbReference type="Proteomes" id="UP000735302"/>
    </source>
</evidence>
<dbReference type="Gene3D" id="2.60.40.10">
    <property type="entry name" value="Immunoglobulins"/>
    <property type="match status" value="2"/>
</dbReference>